<name>A0A139XC92_9CYAN</name>
<protein>
    <submittedName>
        <fullName evidence="1">Uncharacterized protein</fullName>
    </submittedName>
</protein>
<evidence type="ECO:0000313" key="1">
    <source>
        <dbReference type="EMBL" id="KYC42286.1"/>
    </source>
</evidence>
<sequence>MLIALPLGLKQTAKSIDRLFIMSGGSNNLLSIAPDVAIVTFAIHFWMMHLLKQPYEGKCQLGLLSLFLI</sequence>
<keyword evidence="2" id="KW-1185">Reference proteome</keyword>
<proteinExistence type="predicted"/>
<accession>A0A139XC92</accession>
<comment type="caution">
    <text evidence="1">The sequence shown here is derived from an EMBL/GenBank/DDBJ whole genome shotgun (WGS) entry which is preliminary data.</text>
</comment>
<dbReference type="EMBL" id="ANNX02000020">
    <property type="protein sequence ID" value="KYC42286.1"/>
    <property type="molecule type" value="Genomic_DNA"/>
</dbReference>
<gene>
    <name evidence="1" type="ORF">WA1_20125</name>
</gene>
<evidence type="ECO:0000313" key="2">
    <source>
        <dbReference type="Proteomes" id="UP000076925"/>
    </source>
</evidence>
<dbReference type="STRING" id="128403.WA1_20125"/>
<dbReference type="AlphaFoldDB" id="A0A139XC92"/>
<dbReference type="Proteomes" id="UP000076925">
    <property type="component" value="Unassembled WGS sequence"/>
</dbReference>
<organism evidence="1 2">
    <name type="scientific">Scytonema hofmannii PCC 7110</name>
    <dbReference type="NCBI Taxonomy" id="128403"/>
    <lineage>
        <taxon>Bacteria</taxon>
        <taxon>Bacillati</taxon>
        <taxon>Cyanobacteriota</taxon>
        <taxon>Cyanophyceae</taxon>
        <taxon>Nostocales</taxon>
        <taxon>Scytonemataceae</taxon>
        <taxon>Scytonema</taxon>
    </lineage>
</organism>
<reference evidence="1 2" key="1">
    <citation type="journal article" date="2013" name="Genome Biol. Evol.">
        <title>Genomes of Stigonematalean cyanobacteria (subsection V) and the evolution of oxygenic photosynthesis from prokaryotes to plastids.</title>
        <authorList>
            <person name="Dagan T."/>
            <person name="Roettger M."/>
            <person name="Stucken K."/>
            <person name="Landan G."/>
            <person name="Koch R."/>
            <person name="Major P."/>
            <person name="Gould S.B."/>
            <person name="Goremykin V.V."/>
            <person name="Rippka R."/>
            <person name="Tandeau de Marsac N."/>
            <person name="Gugger M."/>
            <person name="Lockhart P.J."/>
            <person name="Allen J.F."/>
            <person name="Brune I."/>
            <person name="Maus I."/>
            <person name="Puhler A."/>
            <person name="Martin W.F."/>
        </authorList>
    </citation>
    <scope>NUCLEOTIDE SEQUENCE [LARGE SCALE GENOMIC DNA]</scope>
    <source>
        <strain evidence="1 2">PCC 7110</strain>
    </source>
</reference>